<organism evidence="14">
    <name type="scientific">Eukaryota sp</name>
    <dbReference type="NCBI Taxonomy" id="1928008"/>
    <lineage>
        <taxon>Eukaryota</taxon>
    </lineage>
</organism>
<comment type="catalytic activity">
    <reaction evidence="11">
        <text>GTP + H2O = GDP + phosphate + H(+)</text>
        <dbReference type="Rhea" id="RHEA:19669"/>
        <dbReference type="ChEBI" id="CHEBI:15377"/>
        <dbReference type="ChEBI" id="CHEBI:15378"/>
        <dbReference type="ChEBI" id="CHEBI:37565"/>
        <dbReference type="ChEBI" id="CHEBI:43474"/>
        <dbReference type="ChEBI" id="CHEBI:58189"/>
        <dbReference type="EC" id="3.6.5.4"/>
    </reaction>
    <physiologicalReaction direction="left-to-right" evidence="11">
        <dbReference type="Rhea" id="RHEA:19670"/>
    </physiologicalReaction>
</comment>
<evidence type="ECO:0000256" key="8">
    <source>
        <dbReference type="ARBA" id="ARBA00023135"/>
    </source>
</evidence>
<dbReference type="Gene3D" id="1.10.260.30">
    <property type="entry name" value="Signal recognition particle, SRP54 subunit, M-domain"/>
    <property type="match status" value="1"/>
</dbReference>
<dbReference type="Gene3D" id="3.40.50.300">
    <property type="entry name" value="P-loop containing nucleotide triphosphate hydrolases"/>
    <property type="match status" value="1"/>
</dbReference>
<evidence type="ECO:0000256" key="2">
    <source>
        <dbReference type="ARBA" id="ARBA00005450"/>
    </source>
</evidence>
<dbReference type="InterPro" id="IPR013822">
    <property type="entry name" value="Signal_recog_particl_SRP54_hlx"/>
</dbReference>
<reference evidence="14" key="1">
    <citation type="journal article" date="2021" name="Mol. Biol. Evol.">
        <title>Vestiges of the bacterial signal recognition particle-based protein targeting in mitochondria.</title>
        <authorList>
            <person name="Pyrih J."/>
            <person name="Panek T."/>
            <person name="Durante I.M."/>
            <person name="Raskova V."/>
            <person name="Cimrhanzlova K."/>
            <person name="Tsaousis A.D."/>
            <person name="Elias M."/>
            <person name="Lukes J."/>
        </authorList>
    </citation>
    <scope>NUCLEOTIDE SEQUENCE</scope>
    <source>
        <strain evidence="14">Colp-4b</strain>
    </source>
</reference>
<dbReference type="SMART" id="SM00963">
    <property type="entry name" value="SRP54_N"/>
    <property type="match status" value="1"/>
</dbReference>
<evidence type="ECO:0000313" key="14">
    <source>
        <dbReference type="EMBL" id="QRZ58767.1"/>
    </source>
</evidence>
<dbReference type="InterPro" id="IPR042101">
    <property type="entry name" value="SRP54_N_sf"/>
</dbReference>
<evidence type="ECO:0000256" key="11">
    <source>
        <dbReference type="ARBA" id="ARBA00048157"/>
    </source>
</evidence>
<dbReference type="InterPro" id="IPR036225">
    <property type="entry name" value="SRP/SRP_N"/>
</dbReference>
<dbReference type="GO" id="GO:0006614">
    <property type="term" value="P:SRP-dependent cotranslational protein targeting to membrane"/>
    <property type="evidence" value="ECO:0007669"/>
    <property type="project" value="InterPro"/>
</dbReference>
<dbReference type="AlphaFoldDB" id="A0A895KNR0"/>
<dbReference type="SUPFAM" id="SSF47364">
    <property type="entry name" value="Domain of the SRP/SRP receptor G-proteins"/>
    <property type="match status" value="1"/>
</dbReference>
<gene>
    <name evidence="14" type="primary">mtFfh</name>
</gene>
<dbReference type="EC" id="3.6.5.4" evidence="10"/>
<keyword evidence="3" id="KW-0963">Cytoplasm</keyword>
<dbReference type="SUPFAM" id="SSF47446">
    <property type="entry name" value="Signal peptide-binding domain"/>
    <property type="match status" value="1"/>
</dbReference>
<dbReference type="SMART" id="SM00962">
    <property type="entry name" value="SRP54"/>
    <property type="match status" value="1"/>
</dbReference>
<dbReference type="GO" id="GO:0008312">
    <property type="term" value="F:7S RNA binding"/>
    <property type="evidence" value="ECO:0007669"/>
    <property type="project" value="InterPro"/>
</dbReference>
<evidence type="ECO:0000256" key="6">
    <source>
        <dbReference type="ARBA" id="ARBA00022884"/>
    </source>
</evidence>
<feature type="region of interest" description="Disordered" evidence="12">
    <location>
        <begin position="489"/>
        <end position="511"/>
    </location>
</feature>
<dbReference type="SMART" id="SM00382">
    <property type="entry name" value="AAA"/>
    <property type="match status" value="1"/>
</dbReference>
<dbReference type="Pfam" id="PF02881">
    <property type="entry name" value="SRP54_N"/>
    <property type="match status" value="1"/>
</dbReference>
<comment type="subcellular location">
    <subcellularLocation>
        <location evidence="1">Cytoplasm</location>
    </subcellularLocation>
</comment>
<evidence type="ECO:0000256" key="12">
    <source>
        <dbReference type="SAM" id="MobiDB-lite"/>
    </source>
</evidence>
<dbReference type="PANTHER" id="PTHR11564:SF5">
    <property type="entry name" value="SIGNAL RECOGNITION PARTICLE SUBUNIT SRP54"/>
    <property type="match status" value="1"/>
</dbReference>
<protein>
    <recommendedName>
        <fullName evidence="10">signal-recognition-particle GTPase</fullName>
        <ecNumber evidence="10">3.6.5.4</ecNumber>
    </recommendedName>
</protein>
<evidence type="ECO:0000256" key="5">
    <source>
        <dbReference type="ARBA" id="ARBA00022801"/>
    </source>
</evidence>
<keyword evidence="7" id="KW-0342">GTP-binding</keyword>
<dbReference type="Pfam" id="PF00448">
    <property type="entry name" value="SRP54"/>
    <property type="match status" value="1"/>
</dbReference>
<dbReference type="GO" id="GO:0005786">
    <property type="term" value="C:signal recognition particle, endoplasmic reticulum targeting"/>
    <property type="evidence" value="ECO:0007669"/>
    <property type="project" value="UniProtKB-KW"/>
</dbReference>
<dbReference type="InterPro" id="IPR027417">
    <property type="entry name" value="P-loop_NTPase"/>
</dbReference>
<dbReference type="InterPro" id="IPR000897">
    <property type="entry name" value="SRP54_GTPase_dom"/>
</dbReference>
<keyword evidence="6" id="KW-0694">RNA-binding</keyword>
<comment type="similarity">
    <text evidence="2">Belongs to the GTP-binding SRP family. SRP54 subfamily.</text>
</comment>
<name>A0A895KNR0_9EUKA</name>
<keyword evidence="8" id="KW-0733">Signal recognition particle</keyword>
<dbReference type="GO" id="GO:0005525">
    <property type="term" value="F:GTP binding"/>
    <property type="evidence" value="ECO:0007669"/>
    <property type="project" value="UniProtKB-KW"/>
</dbReference>
<dbReference type="SUPFAM" id="SSF52540">
    <property type="entry name" value="P-loop containing nucleoside triphosphate hydrolases"/>
    <property type="match status" value="1"/>
</dbReference>
<proteinExistence type="evidence at transcript level"/>
<evidence type="ECO:0000256" key="9">
    <source>
        <dbReference type="ARBA" id="ARBA00023274"/>
    </source>
</evidence>
<evidence type="ECO:0000259" key="13">
    <source>
        <dbReference type="PROSITE" id="PS00300"/>
    </source>
</evidence>
<evidence type="ECO:0000256" key="7">
    <source>
        <dbReference type="ARBA" id="ARBA00023134"/>
    </source>
</evidence>
<dbReference type="InterPro" id="IPR004125">
    <property type="entry name" value="Signal_recog_particle_SRP54_M"/>
</dbReference>
<keyword evidence="9" id="KW-0687">Ribonucleoprotein</keyword>
<evidence type="ECO:0000256" key="3">
    <source>
        <dbReference type="ARBA" id="ARBA00022490"/>
    </source>
</evidence>
<feature type="domain" description="SRP54-type proteins GTP-binding" evidence="13">
    <location>
        <begin position="324"/>
        <end position="337"/>
    </location>
</feature>
<dbReference type="PANTHER" id="PTHR11564">
    <property type="entry name" value="SIGNAL RECOGNITION PARTICLE 54K PROTEIN SRP54"/>
    <property type="match status" value="1"/>
</dbReference>
<reference evidence="14" key="2">
    <citation type="submission" date="2021-02" db="EMBL/GenBank/DDBJ databases">
        <authorList>
            <person name="Tikhonenkov D.V."/>
            <person name="Mikhailov K.V."/>
            <person name="Keeling P.J."/>
        </authorList>
    </citation>
    <scope>NUCLEOTIDE SEQUENCE</scope>
    <source>
        <strain evidence="14">Colp-4b</strain>
    </source>
</reference>
<dbReference type="InterPro" id="IPR003593">
    <property type="entry name" value="AAA+_ATPase"/>
</dbReference>
<dbReference type="InterPro" id="IPR022941">
    <property type="entry name" value="SRP54"/>
</dbReference>
<dbReference type="InterPro" id="IPR036891">
    <property type="entry name" value="Signal_recog_part_SRP54_M_sf"/>
</dbReference>
<keyword evidence="5" id="KW-0378">Hydrolase</keyword>
<accession>A0A895KNR0</accession>
<evidence type="ECO:0000256" key="1">
    <source>
        <dbReference type="ARBA" id="ARBA00004496"/>
    </source>
</evidence>
<evidence type="ECO:0000256" key="4">
    <source>
        <dbReference type="ARBA" id="ARBA00022741"/>
    </source>
</evidence>
<dbReference type="PROSITE" id="PS00300">
    <property type="entry name" value="SRP54"/>
    <property type="match status" value="1"/>
</dbReference>
<evidence type="ECO:0000256" key="10">
    <source>
        <dbReference type="ARBA" id="ARBA00035672"/>
    </source>
</evidence>
<keyword evidence="4" id="KW-0547">Nucleotide-binding</keyword>
<dbReference type="Gene3D" id="1.20.120.140">
    <property type="entry name" value="Signal recognition particle SRP54, nucleotide-binding domain"/>
    <property type="match status" value="1"/>
</dbReference>
<dbReference type="GO" id="GO:0003924">
    <property type="term" value="F:GTPase activity"/>
    <property type="evidence" value="ECO:0007669"/>
    <property type="project" value="InterPro"/>
</dbReference>
<dbReference type="EMBL" id="MW648150">
    <property type="protein sequence ID" value="QRZ58767.1"/>
    <property type="molecule type" value="mRNA"/>
</dbReference>
<dbReference type="SMR" id="A0A895KNR0"/>
<sequence length="511" mass="55904">MVWRALRPLASLRVTNQAVHLQTLTNRWPKHSSNRFVMFTRGFRPSAPVHVGSFMDSLSGSMSNALGGLRSAGETTLDRSEVEQALEKVRTALLQSDVEYTLTERFLDDLRESIIGTAVPKDVPPAGVVIKTVQDELTAFLGAESSNLTLRGRTPVSYLVVGIQGSGKTTTCAKVAYRLKQLENKRVLLVSLDTRRPAAQQQLAVLGKSAQIDTLPIVKGQEPLEIVQRAKKAAEEGLYDMVIYDSAGRLNVDDELMDEIDILSTTIEPAETLLVADAMTGQQAVTIAKGFHSRVPCSGIVLTRVDGDARGGAAVSMRAATGVPIKLIGVGEALQDLETFVPERIAKRIMGDGDLLSLAERARLALGEKESQELGEAIAQDKFDLNVYLKQIRQGQKLGGAEKVMSYMPWSKSERDKLAEAGMSDEGLALEESLLMAMTDEERANPSTLRGPRKKAIAKSCSQSIHEVHKLLKKYEMAKMAYESFNQMKKEGKTPSLPELAKVMAKKRGKR</sequence>
<dbReference type="Pfam" id="PF02978">
    <property type="entry name" value="SRP_SPB"/>
    <property type="match status" value="1"/>
</dbReference>